<keyword evidence="1" id="KW-0238">DNA-binding</keyword>
<gene>
    <name evidence="4" type="ORF">DNFV4_03195</name>
</gene>
<evidence type="ECO:0000313" key="5">
    <source>
        <dbReference type="Proteomes" id="UP001179121"/>
    </source>
</evidence>
<dbReference type="GO" id="GO:0003677">
    <property type="term" value="F:DNA binding"/>
    <property type="evidence" value="ECO:0007669"/>
    <property type="project" value="UniProtKB-KW"/>
</dbReference>
<dbReference type="CDD" id="cd17535">
    <property type="entry name" value="REC_NarL-like"/>
    <property type="match status" value="1"/>
</dbReference>
<keyword evidence="2" id="KW-0597">Phosphoprotein</keyword>
<protein>
    <recommendedName>
        <fullName evidence="3">Response regulatory domain-containing protein</fullName>
    </recommendedName>
</protein>
<keyword evidence="5" id="KW-1185">Reference proteome</keyword>
<dbReference type="PANTHER" id="PTHR43214">
    <property type="entry name" value="TWO-COMPONENT RESPONSE REGULATOR"/>
    <property type="match status" value="1"/>
</dbReference>
<dbReference type="Gene3D" id="3.40.50.2300">
    <property type="match status" value="1"/>
</dbReference>
<dbReference type="Proteomes" id="UP001179121">
    <property type="component" value="Chromosome"/>
</dbReference>
<dbReference type="SMART" id="SM00448">
    <property type="entry name" value="REC"/>
    <property type="match status" value="1"/>
</dbReference>
<dbReference type="InterPro" id="IPR058245">
    <property type="entry name" value="NreC/VraR/RcsB-like_REC"/>
</dbReference>
<feature type="domain" description="Response regulatory" evidence="3">
    <location>
        <begin position="36"/>
        <end position="151"/>
    </location>
</feature>
<dbReference type="PROSITE" id="PS50110">
    <property type="entry name" value="RESPONSE_REGULATORY"/>
    <property type="match status" value="1"/>
</dbReference>
<dbReference type="GO" id="GO:0000160">
    <property type="term" value="P:phosphorelay signal transduction system"/>
    <property type="evidence" value="ECO:0007669"/>
    <property type="project" value="InterPro"/>
</dbReference>
<evidence type="ECO:0000313" key="4">
    <source>
        <dbReference type="EMBL" id="CAI4032765.1"/>
    </source>
</evidence>
<dbReference type="InterPro" id="IPR001789">
    <property type="entry name" value="Sig_transdc_resp-reg_receiver"/>
</dbReference>
<dbReference type="InterPro" id="IPR039420">
    <property type="entry name" value="WalR-like"/>
</dbReference>
<reference evidence="4" key="1">
    <citation type="submission" date="2022-10" db="EMBL/GenBank/DDBJ databases">
        <authorList>
            <person name="Koch H."/>
        </authorList>
    </citation>
    <scope>NUCLEOTIDE SEQUENCE</scope>
    <source>
        <strain evidence="4">DNF</strain>
    </source>
</reference>
<dbReference type="Pfam" id="PF00072">
    <property type="entry name" value="Response_reg"/>
    <property type="match status" value="1"/>
</dbReference>
<dbReference type="EMBL" id="OX365700">
    <property type="protein sequence ID" value="CAI4032765.1"/>
    <property type="molecule type" value="Genomic_DNA"/>
</dbReference>
<proteinExistence type="predicted"/>
<evidence type="ECO:0000259" key="3">
    <source>
        <dbReference type="PROSITE" id="PS50110"/>
    </source>
</evidence>
<evidence type="ECO:0000256" key="1">
    <source>
        <dbReference type="ARBA" id="ARBA00023125"/>
    </source>
</evidence>
<dbReference type="InterPro" id="IPR011006">
    <property type="entry name" value="CheY-like_superfamily"/>
</dbReference>
<dbReference type="KEGG" id="nti:DNFV4_03195"/>
<dbReference type="SUPFAM" id="SSF52172">
    <property type="entry name" value="CheY-like"/>
    <property type="match status" value="1"/>
</dbReference>
<name>A0AA86N1D2_9BACT</name>
<feature type="modified residue" description="4-aspartylphosphate" evidence="2">
    <location>
        <position position="87"/>
    </location>
</feature>
<organism evidence="4 5">
    <name type="scientific">Nitrospira tepida</name>
    <dbReference type="NCBI Taxonomy" id="2973512"/>
    <lineage>
        <taxon>Bacteria</taxon>
        <taxon>Pseudomonadati</taxon>
        <taxon>Nitrospirota</taxon>
        <taxon>Nitrospiria</taxon>
        <taxon>Nitrospirales</taxon>
        <taxon>Nitrospiraceae</taxon>
        <taxon>Nitrospira</taxon>
    </lineage>
</organism>
<sequence length="155" mass="17059">MSGNRRLEHLNRITEDSTVRANDSSTGVVSHAAPIRVVIADDHRLVRQELRNILEETEDIQLVGEAVDGCQAVELAGTLTPDVVLMDINMPRMDGVEATRVIRHRYPSVQVVGLSVNAAHFAEALRWAGAVAVLNKDGDHARLIEAIRSIRPTRN</sequence>
<dbReference type="AlphaFoldDB" id="A0AA86N1D2"/>
<accession>A0AA86N1D2</accession>
<evidence type="ECO:0000256" key="2">
    <source>
        <dbReference type="PROSITE-ProRule" id="PRU00169"/>
    </source>
</evidence>